<reference evidence="1 2" key="1">
    <citation type="submission" date="2021-02" db="EMBL/GenBank/DDBJ databases">
        <authorList>
            <person name="Han P."/>
        </authorList>
    </citation>
    <scope>NUCLEOTIDE SEQUENCE [LARGE SCALE GENOMIC DNA]</scope>
    <source>
        <strain evidence="1">Candidatus Nitrospira sp. ZN2</strain>
    </source>
</reference>
<accession>A0ABM8QEI4</accession>
<proteinExistence type="predicted"/>
<gene>
    <name evidence="1" type="ORF">NSPZN2_10313</name>
</gene>
<comment type="caution">
    <text evidence="1">The sequence shown here is derived from an EMBL/GenBank/DDBJ whole genome shotgun (WGS) entry which is preliminary data.</text>
</comment>
<keyword evidence="2" id="KW-1185">Reference proteome</keyword>
<evidence type="ECO:0000313" key="2">
    <source>
        <dbReference type="Proteomes" id="UP000675880"/>
    </source>
</evidence>
<evidence type="ECO:0000313" key="1">
    <source>
        <dbReference type="EMBL" id="CAE6692954.1"/>
    </source>
</evidence>
<sequence length="181" mass="19283">MEKPYKPDSVPREACAHPGVIISLGLELPQASSNLPGDFGRASLSAELYEPAGVSLFGLAPDDAYRAVDVAITAVGSYPAVSPLPEPPEETKVSNSGHRRFVFCGAGVGSLRLDVIQRPCPWSPDFPPAEPARRATTRVPPARQFSIKFVGRAIQATDPRANLSVPAQSARSTIAPFLHRS</sequence>
<organism evidence="1 2">
    <name type="scientific">Nitrospira defluvii</name>
    <dbReference type="NCBI Taxonomy" id="330214"/>
    <lineage>
        <taxon>Bacteria</taxon>
        <taxon>Pseudomonadati</taxon>
        <taxon>Nitrospirota</taxon>
        <taxon>Nitrospiria</taxon>
        <taxon>Nitrospirales</taxon>
        <taxon>Nitrospiraceae</taxon>
        <taxon>Nitrospira</taxon>
    </lineage>
</organism>
<name>A0ABM8QEI4_9BACT</name>
<dbReference type="Proteomes" id="UP000675880">
    <property type="component" value="Unassembled WGS sequence"/>
</dbReference>
<dbReference type="EMBL" id="CAJNBJ010000001">
    <property type="protein sequence ID" value="CAE6692954.1"/>
    <property type="molecule type" value="Genomic_DNA"/>
</dbReference>
<protein>
    <submittedName>
        <fullName evidence="1">Uncharacterized protein</fullName>
    </submittedName>
</protein>